<evidence type="ECO:0000256" key="5">
    <source>
        <dbReference type="ARBA" id="ARBA00022857"/>
    </source>
</evidence>
<dbReference type="InterPro" id="IPR052530">
    <property type="entry name" value="NAD(P)H_nitroreductase"/>
</dbReference>
<dbReference type="EMBL" id="VKQA01000007">
    <property type="protein sequence ID" value="MDR4252038.1"/>
    <property type="molecule type" value="Genomic_DNA"/>
</dbReference>
<keyword evidence="3" id="KW-0285">Flavoprotein</keyword>
<evidence type="ECO:0000313" key="10">
    <source>
        <dbReference type="Proteomes" id="UP001182042"/>
    </source>
</evidence>
<evidence type="ECO:0000256" key="7">
    <source>
        <dbReference type="ARBA" id="ARBA00023027"/>
    </source>
</evidence>
<feature type="domain" description="Nitroreductase" evidence="8">
    <location>
        <begin position="82"/>
        <end position="239"/>
    </location>
</feature>
<comment type="caution">
    <text evidence="9">The sequence shown here is derived from an EMBL/GenBank/DDBJ whole genome shotgun (WGS) entry which is preliminary data.</text>
</comment>
<evidence type="ECO:0000256" key="6">
    <source>
        <dbReference type="ARBA" id="ARBA00023002"/>
    </source>
</evidence>
<dbReference type="CDD" id="cd02135">
    <property type="entry name" value="YdjA-like"/>
    <property type="match status" value="1"/>
</dbReference>
<evidence type="ECO:0000256" key="1">
    <source>
        <dbReference type="ARBA" id="ARBA00001917"/>
    </source>
</evidence>
<keyword evidence="5" id="KW-0521">NADP</keyword>
<evidence type="ECO:0000256" key="3">
    <source>
        <dbReference type="ARBA" id="ARBA00022630"/>
    </source>
</evidence>
<evidence type="ECO:0000313" key="9">
    <source>
        <dbReference type="EMBL" id="MDR4252038.1"/>
    </source>
</evidence>
<comment type="similarity">
    <text evidence="2">Belongs to the nitroreductase family.</text>
</comment>
<sequence>MKPFHHPGFFIKICLKRNMIVTLLEKVKQLFSRQEGKHHLQIALNDVYNVNENQFQLRLIERMTDMPEIKQQTEALTIRDAVRYRRSIRKFKETPVTIEQLQPLLEDAVYAPNHKITEPWRFLYAVTDEAKATFVDRFIAFFQRNNPDAKEEKINQYRDYFSKVPALLLVVLKEDENPVVRNDDFAAVSALIQNFQLLAWDQGIGMVWKSGRILYDKGFQQDMGLKENERFAAILHIGYPEEVPEEKSRQKASSLLTEIQ</sequence>
<dbReference type="InterPro" id="IPR026021">
    <property type="entry name" value="YdjA-like"/>
</dbReference>
<dbReference type="AlphaFoldDB" id="A0AAE4B9M6"/>
<evidence type="ECO:0000256" key="2">
    <source>
        <dbReference type="ARBA" id="ARBA00007118"/>
    </source>
</evidence>
<organism evidence="9 10">
    <name type="scientific">Bacillus pumilus</name>
    <name type="common">Bacillus mesentericus</name>
    <dbReference type="NCBI Taxonomy" id="1408"/>
    <lineage>
        <taxon>Bacteria</taxon>
        <taxon>Bacillati</taxon>
        <taxon>Bacillota</taxon>
        <taxon>Bacilli</taxon>
        <taxon>Bacillales</taxon>
        <taxon>Bacillaceae</taxon>
        <taxon>Bacillus</taxon>
    </lineage>
</organism>
<keyword evidence="6" id="KW-0560">Oxidoreductase</keyword>
<protein>
    <submittedName>
        <fullName evidence="9">Nitroreductase</fullName>
    </submittedName>
</protein>
<evidence type="ECO:0000259" key="8">
    <source>
        <dbReference type="Pfam" id="PF00881"/>
    </source>
</evidence>
<dbReference type="InterPro" id="IPR000415">
    <property type="entry name" value="Nitroreductase-like"/>
</dbReference>
<dbReference type="PANTHER" id="PTHR43821">
    <property type="entry name" value="NAD(P)H NITROREDUCTASE YDJA-RELATED"/>
    <property type="match status" value="1"/>
</dbReference>
<keyword evidence="7" id="KW-0520">NAD</keyword>
<dbReference type="InterPro" id="IPR029479">
    <property type="entry name" value="Nitroreductase"/>
</dbReference>
<dbReference type="Proteomes" id="UP001182042">
    <property type="component" value="Unassembled WGS sequence"/>
</dbReference>
<comment type="cofactor">
    <cofactor evidence="1">
        <name>FMN</name>
        <dbReference type="ChEBI" id="CHEBI:58210"/>
    </cofactor>
</comment>
<dbReference type="PANTHER" id="PTHR43821:SF1">
    <property type="entry name" value="NAD(P)H NITROREDUCTASE YDJA-RELATED"/>
    <property type="match status" value="1"/>
</dbReference>
<dbReference type="Gene3D" id="3.40.109.10">
    <property type="entry name" value="NADH Oxidase"/>
    <property type="match status" value="1"/>
</dbReference>
<dbReference type="Pfam" id="PF00881">
    <property type="entry name" value="Nitroreductase"/>
    <property type="match status" value="1"/>
</dbReference>
<name>A0AAE4B9M6_BACPU</name>
<proteinExistence type="inferred from homology"/>
<gene>
    <name evidence="9" type="ORF">FO508_17125</name>
</gene>
<reference evidence="9" key="1">
    <citation type="submission" date="2019-07" db="EMBL/GenBank/DDBJ databases">
        <title>Phylogenomic Reclassification of ATCC Bacillus Strains and Various Taxa within the Genus Bacillus.</title>
        <authorList>
            <person name="Riojas M.A."/>
            <person name="Frank A.M."/>
            <person name="Fenn S.L."/>
            <person name="King S."/>
            <person name="Brower S."/>
            <person name="Hazbon M.H."/>
        </authorList>
    </citation>
    <scope>NUCLEOTIDE SEQUENCE</scope>
    <source>
        <strain evidence="9">ATCC 27142</strain>
    </source>
</reference>
<evidence type="ECO:0000256" key="4">
    <source>
        <dbReference type="ARBA" id="ARBA00022643"/>
    </source>
</evidence>
<accession>A0AAE4B9M6</accession>
<dbReference type="SUPFAM" id="SSF55469">
    <property type="entry name" value="FMN-dependent nitroreductase-like"/>
    <property type="match status" value="1"/>
</dbReference>
<keyword evidence="4" id="KW-0288">FMN</keyword>
<dbReference type="GO" id="GO:0016491">
    <property type="term" value="F:oxidoreductase activity"/>
    <property type="evidence" value="ECO:0007669"/>
    <property type="project" value="UniProtKB-KW"/>
</dbReference>